<reference evidence="3 4" key="1">
    <citation type="submission" date="2011-02" db="EMBL/GenBank/DDBJ databases">
        <authorList>
            <person name="Weinstock G."/>
            <person name="Sodergren E."/>
            <person name="Clifton S."/>
            <person name="Fulton L."/>
            <person name="Fulton B."/>
            <person name="Courtney L."/>
            <person name="Fronick C."/>
            <person name="Harrison M."/>
            <person name="Strong C."/>
            <person name="Farmer C."/>
            <person name="Delahaunty K."/>
            <person name="Markovic C."/>
            <person name="Hall O."/>
            <person name="Minx P."/>
            <person name="Tomlinson C."/>
            <person name="Mitreva M."/>
            <person name="Hou S."/>
            <person name="Chen J."/>
            <person name="Wollam A."/>
            <person name="Pepin K.H."/>
            <person name="Johnson M."/>
            <person name="Bhonagiri V."/>
            <person name="Zhang X."/>
            <person name="Suruliraj S."/>
            <person name="Warren W."/>
            <person name="Chinwalla A."/>
            <person name="Mardis E.R."/>
            <person name="Wilson R.K."/>
        </authorList>
    </citation>
    <scope>NUCLEOTIDE SEQUENCE [LARGE SCALE GENOMIC DNA]</scope>
    <source>
        <strain evidence="3 4">YIT 12057</strain>
    </source>
</reference>
<protein>
    <submittedName>
        <fullName evidence="3">PAP2 family protein</fullName>
    </submittedName>
</protein>
<gene>
    <name evidence="3" type="ORF">HMPREF9446_02232</name>
</gene>
<dbReference type="Gene3D" id="1.20.144.10">
    <property type="entry name" value="Phosphatidic acid phosphatase type 2/haloperoxidase"/>
    <property type="match status" value="1"/>
</dbReference>
<dbReference type="Pfam" id="PF14378">
    <property type="entry name" value="PAP2_3"/>
    <property type="match status" value="1"/>
</dbReference>
<dbReference type="Proteomes" id="UP000003416">
    <property type="component" value="Unassembled WGS sequence"/>
</dbReference>
<accession>F3PU12</accession>
<dbReference type="eggNOG" id="COG0671">
    <property type="taxonomic scope" value="Bacteria"/>
</dbReference>
<feature type="transmembrane region" description="Helical" evidence="1">
    <location>
        <begin position="275"/>
        <end position="294"/>
    </location>
</feature>
<name>F3PU12_9BACE</name>
<sequence length="328" mass="38603">MKGRDKEHMINLFKRVETRKGLFAVEKITLIYNLLTSILILFLFQEMDHPVQMLVDRAMIAAMTFLLMYLYRLAPCRFSAFVRIAIQMSLLSYWYPDTFEFNRIFPNLDHVFASAEQWMFGGQPAVWFCERFPQMWVSEPFNMGYFFYYPMILLVVVWYFLYRFDLFEKVSFVIVTAFFVYYLIYIFVPVAGPQFYFPAIGSDRVAQGIFPSIGDYFHHHQELLPGPGYEHGFFYNLVESSQQVGERPTAAFPSSHVGMSTVLMIMAWRGSKRLFACLFPFYLLLCGATVYIQAHYLIDSIVGFVSAFGIYILATWMFKRWFAQPMFK</sequence>
<dbReference type="AlphaFoldDB" id="F3PU12"/>
<keyword evidence="1" id="KW-0472">Membrane</keyword>
<dbReference type="EMBL" id="AFBN01000040">
    <property type="protein sequence ID" value="EGF56457.1"/>
    <property type="molecule type" value="Genomic_DNA"/>
</dbReference>
<dbReference type="SUPFAM" id="SSF48317">
    <property type="entry name" value="Acid phosphatase/Vanadium-dependent haloperoxidase"/>
    <property type="match status" value="1"/>
</dbReference>
<dbReference type="STRING" id="763034.HMPREF9446_02232"/>
<feature type="transmembrane region" description="Helical" evidence="1">
    <location>
        <begin position="300"/>
        <end position="318"/>
    </location>
</feature>
<evidence type="ECO:0000313" key="3">
    <source>
        <dbReference type="EMBL" id="EGF56457.1"/>
    </source>
</evidence>
<feature type="transmembrane region" description="Helical" evidence="1">
    <location>
        <begin position="50"/>
        <end position="71"/>
    </location>
</feature>
<evidence type="ECO:0000259" key="2">
    <source>
        <dbReference type="Pfam" id="PF14378"/>
    </source>
</evidence>
<dbReference type="HOGENOM" id="CLU_062218_0_0_10"/>
<proteinExistence type="predicted"/>
<feature type="transmembrane region" description="Helical" evidence="1">
    <location>
        <begin position="21"/>
        <end position="44"/>
    </location>
</feature>
<feature type="transmembrane region" description="Helical" evidence="1">
    <location>
        <begin position="169"/>
        <end position="188"/>
    </location>
</feature>
<feature type="transmembrane region" description="Helical" evidence="1">
    <location>
        <begin position="145"/>
        <end position="162"/>
    </location>
</feature>
<evidence type="ECO:0000313" key="4">
    <source>
        <dbReference type="Proteomes" id="UP000003416"/>
    </source>
</evidence>
<keyword evidence="1" id="KW-0812">Transmembrane</keyword>
<feature type="domain" description="Inositolphosphotransferase Aur1/Ipt1" evidence="2">
    <location>
        <begin position="135"/>
        <end position="312"/>
    </location>
</feature>
<keyword evidence="4" id="KW-1185">Reference proteome</keyword>
<dbReference type="InterPro" id="IPR036938">
    <property type="entry name" value="PAP2/HPO_sf"/>
</dbReference>
<evidence type="ECO:0000256" key="1">
    <source>
        <dbReference type="SAM" id="Phobius"/>
    </source>
</evidence>
<comment type="caution">
    <text evidence="3">The sequence shown here is derived from an EMBL/GenBank/DDBJ whole genome shotgun (WGS) entry which is preliminary data.</text>
</comment>
<dbReference type="InterPro" id="IPR026841">
    <property type="entry name" value="Aur1/Ipt1"/>
</dbReference>
<dbReference type="GO" id="GO:0016020">
    <property type="term" value="C:membrane"/>
    <property type="evidence" value="ECO:0007669"/>
    <property type="project" value="UniProtKB-SubCell"/>
</dbReference>
<organism evidence="3 4">
    <name type="scientific">Bacteroides fluxus YIT 12057</name>
    <dbReference type="NCBI Taxonomy" id="763034"/>
    <lineage>
        <taxon>Bacteria</taxon>
        <taxon>Pseudomonadati</taxon>
        <taxon>Bacteroidota</taxon>
        <taxon>Bacteroidia</taxon>
        <taxon>Bacteroidales</taxon>
        <taxon>Bacteroidaceae</taxon>
        <taxon>Bacteroides</taxon>
    </lineage>
</organism>
<keyword evidence="1" id="KW-1133">Transmembrane helix</keyword>